<feature type="region of interest" description="Disordered" evidence="1">
    <location>
        <begin position="1"/>
        <end position="96"/>
    </location>
</feature>
<name>A0A409WJB5_9AGAR</name>
<dbReference type="Proteomes" id="UP000284706">
    <property type="component" value="Unassembled WGS sequence"/>
</dbReference>
<accession>A0A409WJB5</accession>
<evidence type="ECO:0000256" key="1">
    <source>
        <dbReference type="SAM" id="MobiDB-lite"/>
    </source>
</evidence>
<sequence length="360" mass="39439">MASPPPAHGNSNSLPEQGACEPAASRRPLQRQGAMFFALSEEEQALERAMLRSSSPPAETVLGKRGHDGDEGDDVGGDTEREDGPSPAGPQADSNAQVSNLAAACHRHAAKKKLRPEQRSDIDAFLLDSDIGRLARVYTLLLAVENQILAQQSAAPPWTLSDDLKTNINKYALAVMLSVKIAAYKGQVPANNILEILRRFRFDLPPGIEHDYANWEKVTTQVSDTLTQIRAKMKKQIRESIANNTNIYRLTQAMASGLPNARPTVQLCARIALMRCIYVTSGGGEKYWNAIDKRLKFIRDRSGGEASRVAKAFKQILKEDRETYGIGDDYDIKDLVANDWQVQVDNIVEGLADSAVEGAA</sequence>
<proteinExistence type="predicted"/>
<comment type="caution">
    <text evidence="2">The sequence shown here is derived from an EMBL/GenBank/DDBJ whole genome shotgun (WGS) entry which is preliminary data.</text>
</comment>
<evidence type="ECO:0000313" key="2">
    <source>
        <dbReference type="EMBL" id="PPQ78597.1"/>
    </source>
</evidence>
<gene>
    <name evidence="2" type="ORF">CVT26_005315</name>
</gene>
<protein>
    <submittedName>
        <fullName evidence="2">Uncharacterized protein</fullName>
    </submittedName>
</protein>
<dbReference type="AlphaFoldDB" id="A0A409WJB5"/>
<reference evidence="2 3" key="1">
    <citation type="journal article" date="2018" name="Evol. Lett.">
        <title>Horizontal gene cluster transfer increased hallucinogenic mushroom diversity.</title>
        <authorList>
            <person name="Reynolds H.T."/>
            <person name="Vijayakumar V."/>
            <person name="Gluck-Thaler E."/>
            <person name="Korotkin H.B."/>
            <person name="Matheny P.B."/>
            <person name="Slot J.C."/>
        </authorList>
    </citation>
    <scope>NUCLEOTIDE SEQUENCE [LARGE SCALE GENOMIC DNA]</scope>
    <source>
        <strain evidence="2 3">SRW20</strain>
    </source>
</reference>
<keyword evidence="3" id="KW-1185">Reference proteome</keyword>
<dbReference type="InParanoid" id="A0A409WJB5"/>
<organism evidence="2 3">
    <name type="scientific">Gymnopilus dilepis</name>
    <dbReference type="NCBI Taxonomy" id="231916"/>
    <lineage>
        <taxon>Eukaryota</taxon>
        <taxon>Fungi</taxon>
        <taxon>Dikarya</taxon>
        <taxon>Basidiomycota</taxon>
        <taxon>Agaricomycotina</taxon>
        <taxon>Agaricomycetes</taxon>
        <taxon>Agaricomycetidae</taxon>
        <taxon>Agaricales</taxon>
        <taxon>Agaricineae</taxon>
        <taxon>Hymenogastraceae</taxon>
        <taxon>Gymnopilus</taxon>
    </lineage>
</organism>
<dbReference type="EMBL" id="NHYE01005044">
    <property type="protein sequence ID" value="PPQ78597.1"/>
    <property type="molecule type" value="Genomic_DNA"/>
</dbReference>
<dbReference type="OrthoDB" id="3236341at2759"/>
<evidence type="ECO:0000313" key="3">
    <source>
        <dbReference type="Proteomes" id="UP000284706"/>
    </source>
</evidence>